<accession>A0A839RIW6</accession>
<evidence type="ECO:0000313" key="1">
    <source>
        <dbReference type="EMBL" id="MBB3036337.1"/>
    </source>
</evidence>
<name>A0A839RIW6_9ACTN</name>
<dbReference type="EMBL" id="JACHWS010000001">
    <property type="protein sequence ID" value="MBB3036337.1"/>
    <property type="molecule type" value="Genomic_DNA"/>
</dbReference>
<protein>
    <submittedName>
        <fullName evidence="1">Uncharacterized protein</fullName>
    </submittedName>
</protein>
<proteinExistence type="predicted"/>
<keyword evidence="2" id="KW-1185">Reference proteome</keyword>
<organism evidence="1 2">
    <name type="scientific">Hoyosella altamirensis</name>
    <dbReference type="NCBI Taxonomy" id="616997"/>
    <lineage>
        <taxon>Bacteria</taxon>
        <taxon>Bacillati</taxon>
        <taxon>Actinomycetota</taxon>
        <taxon>Actinomycetes</taxon>
        <taxon>Mycobacteriales</taxon>
        <taxon>Hoyosellaceae</taxon>
        <taxon>Hoyosella</taxon>
    </lineage>
</organism>
<dbReference type="Proteomes" id="UP000567922">
    <property type="component" value="Unassembled WGS sequence"/>
</dbReference>
<comment type="caution">
    <text evidence="1">The sequence shown here is derived from an EMBL/GenBank/DDBJ whole genome shotgun (WGS) entry which is preliminary data.</text>
</comment>
<dbReference type="RefSeq" id="WP_157095070.1">
    <property type="nucleotide sequence ID" value="NZ_BDDI01000007.1"/>
</dbReference>
<sequence>MNIDEMARGLFDTVAADDVVLAAFSVEAAAFRAHKSDYIESRPRPLS</sequence>
<gene>
    <name evidence="1" type="ORF">FHU29_000771</name>
</gene>
<reference evidence="1 2" key="1">
    <citation type="submission" date="2020-08" db="EMBL/GenBank/DDBJ databases">
        <title>Sequencing the genomes of 1000 actinobacteria strains.</title>
        <authorList>
            <person name="Klenk H.-P."/>
        </authorList>
    </citation>
    <scope>NUCLEOTIDE SEQUENCE [LARGE SCALE GENOMIC DNA]</scope>
    <source>
        <strain evidence="1 2">DSM 45258</strain>
    </source>
</reference>
<dbReference type="AlphaFoldDB" id="A0A839RIW6"/>
<evidence type="ECO:0000313" key="2">
    <source>
        <dbReference type="Proteomes" id="UP000567922"/>
    </source>
</evidence>